<evidence type="ECO:0000256" key="1">
    <source>
        <dbReference type="SAM" id="MobiDB-lite"/>
    </source>
</evidence>
<feature type="compositionally biased region" description="Pro residues" evidence="1">
    <location>
        <begin position="198"/>
        <end position="208"/>
    </location>
</feature>
<organism evidence="2">
    <name type="scientific">Mytilinidion resinicola</name>
    <dbReference type="NCBI Taxonomy" id="574789"/>
    <lineage>
        <taxon>Eukaryota</taxon>
        <taxon>Fungi</taxon>
        <taxon>Dikarya</taxon>
        <taxon>Ascomycota</taxon>
        <taxon>Pezizomycotina</taxon>
        <taxon>Dothideomycetes</taxon>
        <taxon>Pleosporomycetidae</taxon>
        <taxon>Mytilinidiales</taxon>
        <taxon>Mytilinidiaceae</taxon>
        <taxon>Mytilinidion</taxon>
    </lineage>
</organism>
<keyword evidence="3" id="KW-1185">Reference proteome</keyword>
<dbReference type="EMBL" id="MU003693">
    <property type="protein sequence ID" value="KAF2816686.1"/>
    <property type="molecule type" value="Genomic_DNA"/>
</dbReference>
<evidence type="ECO:0000313" key="2">
    <source>
        <dbReference type="EMBL" id="KAF2816686.1"/>
    </source>
</evidence>
<feature type="region of interest" description="Disordered" evidence="1">
    <location>
        <begin position="192"/>
        <end position="224"/>
    </location>
</feature>
<protein>
    <submittedName>
        <fullName evidence="2 4">Uncharacterized protein</fullName>
    </submittedName>
</protein>
<reference evidence="4" key="2">
    <citation type="submission" date="2020-04" db="EMBL/GenBank/DDBJ databases">
        <authorList>
            <consortium name="NCBI Genome Project"/>
        </authorList>
    </citation>
    <scope>NUCLEOTIDE SEQUENCE</scope>
    <source>
        <strain evidence="4">CBS 304.34</strain>
    </source>
</reference>
<evidence type="ECO:0000313" key="4">
    <source>
        <dbReference type="RefSeq" id="XP_033583650.1"/>
    </source>
</evidence>
<feature type="region of interest" description="Disordered" evidence="1">
    <location>
        <begin position="1"/>
        <end position="21"/>
    </location>
</feature>
<sequence>MAGRAGRQGGQGGQAEPRLTVRRKTDGWLNAGVRHKPLISRVVVLHATDVSEIVLVEGFGLRAGLWGRDAPVVRGPVERHADKRRQGRLKGSHRVRGALPGQAPWVFGRVRWAYKWRVRGPDLTILRARLTPTSLHLMDETSLDYCREPHPTDYAAVFRGKGFISYHGLTIVPWLQAAALRPALAPPESIEALRLSRRPPPSENPKPPIGDREGEEAKNRRDLGYTRTLTANQLATRLCQRFALVADWERVQPKFR</sequence>
<reference evidence="4" key="3">
    <citation type="submission" date="2025-04" db="UniProtKB">
        <authorList>
            <consortium name="RefSeq"/>
        </authorList>
    </citation>
    <scope>IDENTIFICATION</scope>
    <source>
        <strain evidence="4">CBS 304.34</strain>
    </source>
</reference>
<dbReference type="Proteomes" id="UP000504636">
    <property type="component" value="Unplaced"/>
</dbReference>
<reference evidence="2 4" key="1">
    <citation type="journal article" date="2020" name="Stud. Mycol.">
        <title>101 Dothideomycetes genomes: a test case for predicting lifestyles and emergence of pathogens.</title>
        <authorList>
            <person name="Haridas S."/>
            <person name="Albert R."/>
            <person name="Binder M."/>
            <person name="Bloem J."/>
            <person name="Labutti K."/>
            <person name="Salamov A."/>
            <person name="Andreopoulos B."/>
            <person name="Baker S."/>
            <person name="Barry K."/>
            <person name="Bills G."/>
            <person name="Bluhm B."/>
            <person name="Cannon C."/>
            <person name="Castanera R."/>
            <person name="Culley D."/>
            <person name="Daum C."/>
            <person name="Ezra D."/>
            <person name="Gonzalez J."/>
            <person name="Henrissat B."/>
            <person name="Kuo A."/>
            <person name="Liang C."/>
            <person name="Lipzen A."/>
            <person name="Lutzoni F."/>
            <person name="Magnuson J."/>
            <person name="Mondo S."/>
            <person name="Nolan M."/>
            <person name="Ohm R."/>
            <person name="Pangilinan J."/>
            <person name="Park H.-J."/>
            <person name="Ramirez L."/>
            <person name="Alfaro M."/>
            <person name="Sun H."/>
            <person name="Tritt A."/>
            <person name="Yoshinaga Y."/>
            <person name="Zwiers L.-H."/>
            <person name="Turgeon B."/>
            <person name="Goodwin S."/>
            <person name="Spatafora J."/>
            <person name="Crous P."/>
            <person name="Grigoriev I."/>
        </authorList>
    </citation>
    <scope>NUCLEOTIDE SEQUENCE</scope>
    <source>
        <strain evidence="2 4">CBS 304.34</strain>
    </source>
</reference>
<dbReference type="AlphaFoldDB" id="A0A6A6Z6H2"/>
<name>A0A6A6Z6H2_9PEZI</name>
<gene>
    <name evidence="2 4" type="ORF">BDZ99DRAFT_471899</name>
</gene>
<accession>A0A6A6Z6H2</accession>
<evidence type="ECO:0000313" key="3">
    <source>
        <dbReference type="Proteomes" id="UP000504636"/>
    </source>
</evidence>
<feature type="compositionally biased region" description="Basic and acidic residues" evidence="1">
    <location>
        <begin position="209"/>
        <end position="224"/>
    </location>
</feature>
<dbReference type="RefSeq" id="XP_033583650.1">
    <property type="nucleotide sequence ID" value="XM_033721742.1"/>
</dbReference>
<feature type="compositionally biased region" description="Gly residues" evidence="1">
    <location>
        <begin position="1"/>
        <end position="13"/>
    </location>
</feature>
<proteinExistence type="predicted"/>
<dbReference type="GeneID" id="54462635"/>